<proteinExistence type="predicted"/>
<dbReference type="PANTHER" id="PTHR45586:SF1">
    <property type="entry name" value="LIPOPOLYSACCHARIDE ASSEMBLY PROTEIN B"/>
    <property type="match status" value="1"/>
</dbReference>
<dbReference type="InterPro" id="IPR011990">
    <property type="entry name" value="TPR-like_helical_dom_sf"/>
</dbReference>
<reference evidence="3" key="1">
    <citation type="submission" date="2018-06" db="EMBL/GenBank/DDBJ databases">
        <authorList>
            <person name="Zhirakovskaya E."/>
        </authorList>
    </citation>
    <scope>NUCLEOTIDE SEQUENCE</scope>
</reference>
<evidence type="ECO:0000256" key="1">
    <source>
        <dbReference type="ARBA" id="ARBA00022737"/>
    </source>
</evidence>
<accession>A0A3B0YV65</accession>
<dbReference type="InterPro" id="IPR051012">
    <property type="entry name" value="CellSynth/LPSAsmb/PSIAsmb"/>
</dbReference>
<dbReference type="EMBL" id="UOFL01000202">
    <property type="protein sequence ID" value="VAW80590.1"/>
    <property type="molecule type" value="Genomic_DNA"/>
</dbReference>
<dbReference type="Pfam" id="PF13432">
    <property type="entry name" value="TPR_16"/>
    <property type="match status" value="2"/>
</dbReference>
<keyword evidence="2" id="KW-0802">TPR repeat</keyword>
<sequence length="1614" mass="184094">MELERYECPSCDLSSQHPGECVDCQVTLVKVCRCAWCVQWSSTNDYCEHCGSVMVAANNFFAARVLRKQGVNQFSISLDLDKLDQQDLDTYREEFVDQKSVVKQILDTVKTCQELLFFDSYCAEFSRRLIKSLPLSEADLTQYKEIFNELPASTSDRLMQLAATPECPDIMQLAVLALVRCTDLVMDSSQARQWYEQVTDFAAGDSEYVFEALISLGHWRTQLAPFFIEQYTGEAGKKIYNASYTKLHTADGLVAQWMAVVCARTEYFSQGKAPSRTKKLVNKLLSKSLQSDDQDLRIASAMLLDDTVVLESYIDSDNAFLRQVSISVLTRQGSDKIIPIIADKDVSTFSIIIDVLLHSNDHNSALSPSILQALVASIELHPIYVEQLLELLRRQKNFHEKIVPDLIDQVLRSDHSDRENIDLFISLFHHCTLEHKDLLKPVLVSISQDTLHLEALAKISSELEFGIEIANNINRVTRKLLGQAEFKLYAVHLTKIYQEQLDPVYDSGFMYLQFLTEHLLHPMPAISNDVYQLLGEGIGELLMLNRFADDNSKFCFSPDQCEACFGSLDNFVHAVSYILQQPKKYQCEPWLFDVLMNSCYEFRDAVSANVVAAQYFVNSLVTHADTNKSLRPMITQYISESSEAESPLLSSISFDNVSDTLLEILEKSSQEYVFPRRILVDLLQYYEVDQRPQFVECIKTILVNQCGRVPHYAYISYSYLIKASMDTDQIEMSNSAAEIFSFMRDKNLTYQSEKDGVAYDINDLSAVVECFFESTRDFIDQVAKVFANPYEQLIESWLYDLLVKDQKTVLELFASNSRLMATLVLSLAQALLREKYTDDKIQKSLECLAVFIEHSECCKQIKNDTINTIKIARETNQLARYTLTQIGQFHSEIRKHCVDVYKLEKENYLAKSGASGSSMTMLLPGEVAIKGFEVSDAWLRQFSKSLIESSISVLMPVLGHFHNHGHEFHPLLERNAQVRVTILNGLIELLFTDSEHKDDFLSQRLLASEIINSIAFNTEDATYCISRLRNKLLSSTVESRHNEYIDRLISSLSEVKDSNSEADKVSEDDHDFELKRTGHVGNMSAKLSLPDTIDISEYNNIEDQQIVNQISHACELASDGDFITSVKILKLALHKTDCDTIYYLIARVFIMHDLPDQATRYLQQCLVRNPSNFEALELYTRLQEIIYHDYLFAIELATRILELKPDSVSTLTRLGSISIRLGDYASATRYIQQAMKVDPSSPDIYFQLGEILYNTQRTREAINNYKKAISCGKRDGEVYTAIARASLMLDDRDSAMRYYETATQIDDACDEAFYGFGRLFRENQEFKSADFYLSRAVELDEQNEHYAWELALNCKARGEKSRAFILFEFVANSGNPDRKVYQELAELCMEKASWYEAQDYYEKAIVAQADNHNLYFSLAKSYGKTESWGNAVGILKRAIDVKPDFTEALRMSANIYFNMERYSQAEEYYQRVLVLDSECQTSRVNLGRIFNVKKDFRTAAEYLIAALRKDNNNAVAHCYYATTLASIKEYKKSTKHFEKAVKLDPEYADAYVSLGNAYYQIENFDAAAKNYSKGAAIDPEVQGLDDNLSDLISHLQDPAKAEIELLLDALSVKH</sequence>
<dbReference type="Gene3D" id="1.25.40.10">
    <property type="entry name" value="Tetratricopeptide repeat domain"/>
    <property type="match status" value="3"/>
</dbReference>
<dbReference type="Pfam" id="PF13414">
    <property type="entry name" value="TPR_11"/>
    <property type="match status" value="1"/>
</dbReference>
<dbReference type="SUPFAM" id="SSF48452">
    <property type="entry name" value="TPR-like"/>
    <property type="match status" value="3"/>
</dbReference>
<organism evidence="3">
    <name type="scientific">hydrothermal vent metagenome</name>
    <dbReference type="NCBI Taxonomy" id="652676"/>
    <lineage>
        <taxon>unclassified sequences</taxon>
        <taxon>metagenomes</taxon>
        <taxon>ecological metagenomes</taxon>
    </lineage>
</organism>
<evidence type="ECO:0000313" key="3">
    <source>
        <dbReference type="EMBL" id="VAW80590.1"/>
    </source>
</evidence>
<dbReference type="PROSITE" id="PS50005">
    <property type="entry name" value="TPR"/>
    <property type="match status" value="7"/>
</dbReference>
<dbReference type="SMART" id="SM00028">
    <property type="entry name" value="TPR"/>
    <property type="match status" value="11"/>
</dbReference>
<name>A0A3B0YV65_9ZZZZ</name>
<dbReference type="PANTHER" id="PTHR45586">
    <property type="entry name" value="TPR REPEAT-CONTAINING PROTEIN PA4667"/>
    <property type="match status" value="1"/>
</dbReference>
<protein>
    <submittedName>
        <fullName evidence="3">Uncharacterized protein</fullName>
    </submittedName>
</protein>
<evidence type="ECO:0000256" key="2">
    <source>
        <dbReference type="ARBA" id="ARBA00022803"/>
    </source>
</evidence>
<gene>
    <name evidence="3" type="ORF">MNBD_GAMMA12-808</name>
</gene>
<dbReference type="InterPro" id="IPR019734">
    <property type="entry name" value="TPR_rpt"/>
</dbReference>
<dbReference type="PROSITE" id="PS50293">
    <property type="entry name" value="TPR_REGION"/>
    <property type="match status" value="1"/>
</dbReference>
<keyword evidence="1" id="KW-0677">Repeat</keyword>